<dbReference type="RefSeq" id="WP_031366773.1">
    <property type="nucleotide sequence ID" value="NZ_FPKS01000010.1"/>
</dbReference>
<feature type="domain" description="LysM" evidence="2">
    <location>
        <begin position="92"/>
        <end position="136"/>
    </location>
</feature>
<dbReference type="InterPro" id="IPR036779">
    <property type="entry name" value="LysM_dom_sf"/>
</dbReference>
<keyword evidence="1" id="KW-0472">Membrane</keyword>
<dbReference type="Gene3D" id="3.10.350.10">
    <property type="entry name" value="LysM domain"/>
    <property type="match status" value="1"/>
</dbReference>
<evidence type="ECO:0000313" key="3">
    <source>
        <dbReference type="EMBL" id="PCS03286.1"/>
    </source>
</evidence>
<dbReference type="InterPro" id="IPR018392">
    <property type="entry name" value="LysM"/>
</dbReference>
<dbReference type="Pfam" id="PF01476">
    <property type="entry name" value="LysM"/>
    <property type="match status" value="1"/>
</dbReference>
<evidence type="ECO:0000313" key="4">
    <source>
        <dbReference type="EMBL" id="SFZ75583.1"/>
    </source>
</evidence>
<reference evidence="3 6" key="1">
    <citation type="submission" date="2014-12" db="EMBL/GenBank/DDBJ databases">
        <title>Draft genome sequences of 10 type strains of Lactococcus.</title>
        <authorList>
            <person name="Sun Z."/>
            <person name="Zhong Z."/>
            <person name="Liu W."/>
            <person name="Zhang W."/>
            <person name="Zhang H."/>
        </authorList>
    </citation>
    <scope>NUCLEOTIDE SEQUENCE [LARGE SCALE GENOMIC DNA]</scope>
    <source>
        <strain evidence="3 6">DSM 22330</strain>
    </source>
</reference>
<evidence type="ECO:0000313" key="6">
    <source>
        <dbReference type="Proteomes" id="UP000218979"/>
    </source>
</evidence>
<dbReference type="SMART" id="SM00257">
    <property type="entry name" value="LysM"/>
    <property type="match status" value="1"/>
</dbReference>
<keyword evidence="6" id="KW-1185">Reference proteome</keyword>
<dbReference type="PROSITE" id="PS51782">
    <property type="entry name" value="LYSM"/>
    <property type="match status" value="1"/>
</dbReference>
<name>A0A1K2HFN1_9LACT</name>
<dbReference type="STRING" id="1122154.SAMN02746068_01633"/>
<gene>
    <name evidence="3" type="ORF">RR45_GL000308</name>
    <name evidence="4" type="ORF">SAMN02746068_01633</name>
</gene>
<reference evidence="4 5" key="2">
    <citation type="submission" date="2016-11" db="EMBL/GenBank/DDBJ databases">
        <authorList>
            <person name="Jaros S."/>
            <person name="Januszkiewicz K."/>
            <person name="Wedrychowicz H."/>
        </authorList>
    </citation>
    <scope>NUCLEOTIDE SEQUENCE [LARGE SCALE GENOMIC DNA]</scope>
    <source>
        <strain evidence="4 5">DSM 22330</strain>
    </source>
</reference>
<dbReference type="EMBL" id="JXJT01000010">
    <property type="protein sequence ID" value="PCS03286.1"/>
    <property type="molecule type" value="Genomic_DNA"/>
</dbReference>
<evidence type="ECO:0000256" key="1">
    <source>
        <dbReference type="SAM" id="Phobius"/>
    </source>
</evidence>
<dbReference type="SUPFAM" id="SSF54106">
    <property type="entry name" value="LysM domain"/>
    <property type="match status" value="1"/>
</dbReference>
<dbReference type="InterPro" id="IPR023346">
    <property type="entry name" value="Lysozyme-like_dom_sf"/>
</dbReference>
<keyword evidence="1" id="KW-1133">Transmembrane helix</keyword>
<dbReference type="AlphaFoldDB" id="A0A1K2HFN1"/>
<dbReference type="OrthoDB" id="2241791at2"/>
<keyword evidence="1" id="KW-0812">Transmembrane</keyword>
<sequence length="255" mass="27792">MRKYKKNGFRTSHKIVFTILSLIGMLGLTFGISVFLVLGNESSTQADTTNFDTEEITQKNNAAVTTQAIHKSVVSNLDHAEPIKADETGDLISYTVKSGDSLSAIASQYQVSMASIMQQNDLTSSEAISIGQVLSFSKSYVVKEEIKELLDTENALETQGVSVNNGNKVAAGGLSDEERAYVLTQLQTRTGVDASQWDYIISRESGWIATIKNSLGYYGLFQLAPTYPGYDGDLNSQIEGAIYLFNNGGMTHWAL</sequence>
<organism evidence="4 5">
    <name type="scientific">Pseudolactococcus chungangensis CAU 28 = DSM 22330</name>
    <dbReference type="NCBI Taxonomy" id="1122154"/>
    <lineage>
        <taxon>Bacteria</taxon>
        <taxon>Bacillati</taxon>
        <taxon>Bacillota</taxon>
        <taxon>Bacilli</taxon>
        <taxon>Lactobacillales</taxon>
        <taxon>Streptococcaceae</taxon>
        <taxon>Pseudolactococcus</taxon>
    </lineage>
</organism>
<feature type="transmembrane region" description="Helical" evidence="1">
    <location>
        <begin position="15"/>
        <end position="38"/>
    </location>
</feature>
<evidence type="ECO:0000259" key="2">
    <source>
        <dbReference type="PROSITE" id="PS51782"/>
    </source>
</evidence>
<protein>
    <submittedName>
        <fullName evidence="3">Extracellular protein</fullName>
    </submittedName>
    <submittedName>
        <fullName evidence="4">LysM repeat-containing protein</fullName>
    </submittedName>
</protein>
<proteinExistence type="predicted"/>
<dbReference type="Proteomes" id="UP000218979">
    <property type="component" value="Unassembled WGS sequence"/>
</dbReference>
<dbReference type="CDD" id="cd00118">
    <property type="entry name" value="LysM"/>
    <property type="match status" value="1"/>
</dbReference>
<evidence type="ECO:0000313" key="5">
    <source>
        <dbReference type="Proteomes" id="UP000185655"/>
    </source>
</evidence>
<dbReference type="Proteomes" id="UP000185655">
    <property type="component" value="Unassembled WGS sequence"/>
</dbReference>
<accession>A0A1K2HFN1</accession>
<dbReference type="EMBL" id="FPKS01000010">
    <property type="protein sequence ID" value="SFZ75583.1"/>
    <property type="molecule type" value="Genomic_DNA"/>
</dbReference>
<dbReference type="SUPFAM" id="SSF53955">
    <property type="entry name" value="Lysozyme-like"/>
    <property type="match status" value="1"/>
</dbReference>